<sequence length="180" mass="20405">MLERIKEQIDPIRIVLGNDRKASHLLPTWQDCDVIDSVLVVLSPMEQLTDLLSSNKRVTCSAIKPLLKHIFDNILSDKEEDRTLTQKMKATIKQDLQNRYSDTEINSFLDLCSFLDPRFKGQYASIEESGFSAYLHEELKQSGALNDDSSRPTSTQSEEPPLKKGKFSQVFGQTNIGTQL</sequence>
<dbReference type="OrthoDB" id="1607513at2759"/>
<name>A0A1X7VJA0_AMPQE</name>
<accession>A0A1X7VJA0</accession>
<dbReference type="SUPFAM" id="SSF53098">
    <property type="entry name" value="Ribonuclease H-like"/>
    <property type="match status" value="1"/>
</dbReference>
<dbReference type="EnsemblMetazoa" id="Aqu2.1.40426_001">
    <property type="protein sequence ID" value="Aqu2.1.40426_001"/>
    <property type="gene ID" value="Aqu2.1.40426"/>
</dbReference>
<proteinExistence type="predicted"/>
<evidence type="ECO:0000256" key="1">
    <source>
        <dbReference type="SAM" id="MobiDB-lite"/>
    </source>
</evidence>
<dbReference type="InterPro" id="IPR012337">
    <property type="entry name" value="RNaseH-like_sf"/>
</dbReference>
<dbReference type="InParanoid" id="A0A1X7VJA0"/>
<dbReference type="AlphaFoldDB" id="A0A1X7VJA0"/>
<organism evidence="2">
    <name type="scientific">Amphimedon queenslandica</name>
    <name type="common">Sponge</name>
    <dbReference type="NCBI Taxonomy" id="400682"/>
    <lineage>
        <taxon>Eukaryota</taxon>
        <taxon>Metazoa</taxon>
        <taxon>Porifera</taxon>
        <taxon>Demospongiae</taxon>
        <taxon>Heteroscleromorpha</taxon>
        <taxon>Haplosclerida</taxon>
        <taxon>Niphatidae</taxon>
        <taxon>Amphimedon</taxon>
    </lineage>
</organism>
<feature type="region of interest" description="Disordered" evidence="1">
    <location>
        <begin position="143"/>
        <end position="168"/>
    </location>
</feature>
<evidence type="ECO:0000313" key="2">
    <source>
        <dbReference type="EnsemblMetazoa" id="Aqu2.1.40426_001"/>
    </source>
</evidence>
<reference evidence="2" key="1">
    <citation type="submission" date="2017-05" db="UniProtKB">
        <authorList>
            <consortium name="EnsemblMetazoa"/>
        </authorList>
    </citation>
    <scope>IDENTIFICATION</scope>
</reference>
<protein>
    <submittedName>
        <fullName evidence="2">Uncharacterized protein</fullName>
    </submittedName>
</protein>
<dbReference type="STRING" id="400682.A0A1X7VJA0"/>